<dbReference type="RefSeq" id="WP_248394909.1">
    <property type="nucleotide sequence ID" value="NZ_CP096203.1"/>
</dbReference>
<organism evidence="2 3">
    <name type="scientific">Chryseobacterium nepalense</name>
    <dbReference type="NCBI Taxonomy" id="1854498"/>
    <lineage>
        <taxon>Bacteria</taxon>
        <taxon>Pseudomonadati</taxon>
        <taxon>Bacteroidota</taxon>
        <taxon>Flavobacteriia</taxon>
        <taxon>Flavobacteriales</taxon>
        <taxon>Weeksellaceae</taxon>
        <taxon>Chryseobacterium group</taxon>
        <taxon>Chryseobacterium</taxon>
    </lineage>
</organism>
<dbReference type="EMBL" id="CP096203">
    <property type="protein sequence ID" value="UPQ77537.1"/>
    <property type="molecule type" value="Genomic_DNA"/>
</dbReference>
<feature type="signal peptide" evidence="1">
    <location>
        <begin position="1"/>
        <end position="20"/>
    </location>
</feature>
<sequence>MMRKKISWLFLLTVFLTLFSCRNEMETTNDSPGKHNPQYYVSLKKFLTITRVSKKEVFNTSSAHGRASSEDFEIDTTAIRQTIRNQNVTAFSFRVHPKKEGIVETEDGKETFYNMAFVKKDGTWQKEIYQYTVSEGWLSSLKAMPNAPFNGNITRIYPSGAQARAYICGFSATPAFHCYAGHTDPNDGDCGDCWHWNTTSIWCDDSTVGGPDHPTNGEIGGGGGSAENGNDGFDMNLPPMLQNDSDCDKAKTIYNNTAVKSRYELLKSHTRDAQETGYGFKVISANGITTTQTEPLNPDTVSPDRMRILLQPSSFGYVHTHIEKAQPKLAVKIFSPADINTFLAYLHNAKQNNTSLGNIFGGLLAEEYNGSGTEFFIYQLQYNGDGTDLPPELTEEQKETFKNDYLQEATKYLTEDFDISHYNMQKLFFKTLKQINLKNCVLFKIKNGIRKKITLDENGDPKEEICA</sequence>
<gene>
    <name evidence="2" type="ORF">M0D58_08375</name>
</gene>
<feature type="chain" id="PRO_5046053839" description="Lipoprotein" evidence="1">
    <location>
        <begin position="21"/>
        <end position="467"/>
    </location>
</feature>
<reference evidence="2" key="1">
    <citation type="submission" date="2022-04" db="EMBL/GenBank/DDBJ databases">
        <title>Evolutionary, genomic, and biogeographic characterization of Chryseobacterium nepalense represented by a plastic-degrading bacterium AC3.</title>
        <authorList>
            <person name="Yin Z."/>
            <person name="Liu X."/>
            <person name="Wang D."/>
            <person name="Xie Z."/>
        </authorList>
    </citation>
    <scope>NUCLEOTIDE SEQUENCE</scope>
    <source>
        <strain evidence="2">AC3</strain>
    </source>
</reference>
<accession>A0ABY4K9Q5</accession>
<protein>
    <recommendedName>
        <fullName evidence="4">Lipoprotein</fullName>
    </recommendedName>
</protein>
<keyword evidence="3" id="KW-1185">Reference proteome</keyword>
<evidence type="ECO:0000256" key="1">
    <source>
        <dbReference type="SAM" id="SignalP"/>
    </source>
</evidence>
<evidence type="ECO:0008006" key="4">
    <source>
        <dbReference type="Google" id="ProtNLM"/>
    </source>
</evidence>
<dbReference type="Proteomes" id="UP000830552">
    <property type="component" value="Chromosome"/>
</dbReference>
<proteinExistence type="predicted"/>
<name>A0ABY4K9Q5_9FLAO</name>
<dbReference type="PROSITE" id="PS51257">
    <property type="entry name" value="PROKAR_LIPOPROTEIN"/>
    <property type="match status" value="1"/>
</dbReference>
<evidence type="ECO:0000313" key="3">
    <source>
        <dbReference type="Proteomes" id="UP000830552"/>
    </source>
</evidence>
<evidence type="ECO:0000313" key="2">
    <source>
        <dbReference type="EMBL" id="UPQ77537.1"/>
    </source>
</evidence>
<keyword evidence="1" id="KW-0732">Signal</keyword>